<dbReference type="RefSeq" id="WP_211926396.1">
    <property type="nucleotide sequence ID" value="NZ_JAGQFT020000002.1"/>
</dbReference>
<evidence type="ECO:0000313" key="1">
    <source>
        <dbReference type="EMBL" id="MBR0562453.1"/>
    </source>
</evidence>
<proteinExistence type="predicted"/>
<keyword evidence="3" id="KW-1185">Reference proteome</keyword>
<dbReference type="AlphaFoldDB" id="A0A8J7VV24"/>
<comment type="caution">
    <text evidence="1">The sequence shown here is derived from an EMBL/GenBank/DDBJ whole genome shotgun (WGS) entry which is preliminary data.</text>
</comment>
<protein>
    <submittedName>
        <fullName evidence="1">Uncharacterized protein</fullName>
    </submittedName>
</protein>
<name>A0A8J7VV24_9GAMM</name>
<dbReference type="EMBL" id="JAGQFT010000052">
    <property type="protein sequence ID" value="MBR0562453.1"/>
    <property type="molecule type" value="Genomic_DNA"/>
</dbReference>
<sequence length="236" mass="26369">MPVARHHPPPLESAGTSASRKLRDAVMDDGCNLRPTPRRRARPLTIALLAALITTTGCQGVTAKTDDGRTIRPDNTVADWPLKFVQHNFGVACYSTYGCHITYAGRLVRDEPDDQLKLSSESLGDKYPDNLRGGWLGIFNFPPPAKVRWRSKDGASHEADVDMAVIFADQLIRHEVPREEVLEGSSIMNPDIILEVNDRTINVWMRAFIPMKTPQIPGNEISNARDEPVLVWSRTY</sequence>
<evidence type="ECO:0000313" key="3">
    <source>
        <dbReference type="Proteomes" id="UP000675747"/>
    </source>
</evidence>
<organism evidence="1">
    <name type="scientific">Coralloluteibacterium stylophorae</name>
    <dbReference type="NCBI Taxonomy" id="1776034"/>
    <lineage>
        <taxon>Bacteria</taxon>
        <taxon>Pseudomonadati</taxon>
        <taxon>Pseudomonadota</taxon>
        <taxon>Gammaproteobacteria</taxon>
        <taxon>Lysobacterales</taxon>
        <taxon>Lysobacteraceae</taxon>
        <taxon>Coralloluteibacterium</taxon>
    </lineage>
</organism>
<dbReference type="Proteomes" id="UP000675747">
    <property type="component" value="Unassembled WGS sequence"/>
</dbReference>
<reference evidence="1" key="2">
    <citation type="submission" date="2021-04" db="EMBL/GenBank/DDBJ databases">
        <authorList>
            <person name="Karlyshev A.V."/>
        </authorList>
    </citation>
    <scope>NUCLEOTIDE SEQUENCE</scope>
    <source>
        <strain evidence="1">LMG 29479</strain>
    </source>
</reference>
<accession>A0A8J7VV24</accession>
<reference evidence="2 3" key="1">
    <citation type="journal article" date="2021" name="Microbiol. Resour. Announc.">
        <title>Draft Genome Sequence of Coralloluteibacterium stylophorae LMG 29479T.</title>
        <authorList>
            <person name="Karlyshev A.V."/>
            <person name="Kudryashova E.B."/>
            <person name="Ariskina E.V."/>
            <person name="Conroy A.P."/>
            <person name="Abidueva E.Y."/>
        </authorList>
    </citation>
    <scope>NUCLEOTIDE SEQUENCE [LARGE SCALE GENOMIC DNA]</scope>
    <source>
        <strain evidence="2 3">LMG 29479</strain>
    </source>
</reference>
<dbReference type="EMBL" id="JAGQFT020000002">
    <property type="protein sequence ID" value="MBS7456378.1"/>
    <property type="molecule type" value="Genomic_DNA"/>
</dbReference>
<evidence type="ECO:0000313" key="2">
    <source>
        <dbReference type="EMBL" id="MBS7456378.1"/>
    </source>
</evidence>
<gene>
    <name evidence="2" type="ORF">KB893_004405</name>
    <name evidence="1" type="ORF">KB893_07990</name>
</gene>